<dbReference type="EMBL" id="DF933834">
    <property type="protein sequence ID" value="GAM40312.1"/>
    <property type="molecule type" value="Genomic_DNA"/>
</dbReference>
<comment type="similarity">
    <text evidence="1">Belongs to the short-chain dehydrogenases/reductases (SDR) family.</text>
</comment>
<dbReference type="InterPro" id="IPR036291">
    <property type="entry name" value="NAD(P)-bd_dom_sf"/>
</dbReference>
<dbReference type="Pfam" id="PF00106">
    <property type="entry name" value="adh_short"/>
    <property type="match status" value="1"/>
</dbReference>
<evidence type="ECO:0000313" key="4">
    <source>
        <dbReference type="Proteomes" id="UP000053095"/>
    </source>
</evidence>
<protein>
    <recommendedName>
        <fullName evidence="5">NAD(P)-binding protein</fullName>
    </recommendedName>
</protein>
<name>A0A0B8MY29_TALPI</name>
<evidence type="ECO:0008006" key="5">
    <source>
        <dbReference type="Google" id="ProtNLM"/>
    </source>
</evidence>
<keyword evidence="2" id="KW-0560">Oxidoreductase</keyword>
<keyword evidence="4" id="KW-1185">Reference proteome</keyword>
<evidence type="ECO:0000256" key="2">
    <source>
        <dbReference type="ARBA" id="ARBA00023002"/>
    </source>
</evidence>
<evidence type="ECO:0000313" key="3">
    <source>
        <dbReference type="EMBL" id="GAM40312.1"/>
    </source>
</evidence>
<dbReference type="PANTHER" id="PTHR42901:SF1">
    <property type="entry name" value="ALCOHOL DEHYDROGENASE"/>
    <property type="match status" value="1"/>
</dbReference>
<dbReference type="SUPFAM" id="SSF51735">
    <property type="entry name" value="NAD(P)-binding Rossmann-fold domains"/>
    <property type="match status" value="1"/>
</dbReference>
<dbReference type="PANTHER" id="PTHR42901">
    <property type="entry name" value="ALCOHOL DEHYDROGENASE"/>
    <property type="match status" value="1"/>
</dbReference>
<organism evidence="3 4">
    <name type="scientific">Talaromyces pinophilus</name>
    <name type="common">Penicillium pinophilum</name>
    <dbReference type="NCBI Taxonomy" id="128442"/>
    <lineage>
        <taxon>Eukaryota</taxon>
        <taxon>Fungi</taxon>
        <taxon>Dikarya</taxon>
        <taxon>Ascomycota</taxon>
        <taxon>Pezizomycotina</taxon>
        <taxon>Eurotiomycetes</taxon>
        <taxon>Eurotiomycetidae</taxon>
        <taxon>Eurotiales</taxon>
        <taxon>Trichocomaceae</taxon>
        <taxon>Talaromyces</taxon>
        <taxon>Talaromyces sect. Talaromyces</taxon>
    </lineage>
</organism>
<gene>
    <name evidence="3" type="ORF">TCE0_038f12574</name>
</gene>
<reference evidence="4" key="1">
    <citation type="journal article" date="2015" name="Genome Announc.">
        <title>Draft genome sequence of Talaromyces cellulolyticus strain Y-94, a source of lignocellulosic biomass-degrading enzymes.</title>
        <authorList>
            <person name="Fujii T."/>
            <person name="Koike H."/>
            <person name="Sawayama S."/>
            <person name="Yano S."/>
            <person name="Inoue H."/>
        </authorList>
    </citation>
    <scope>NUCLEOTIDE SEQUENCE [LARGE SCALE GENOMIC DNA]</scope>
    <source>
        <strain evidence="4">Y-94</strain>
    </source>
</reference>
<dbReference type="Gene3D" id="3.40.50.720">
    <property type="entry name" value="NAD(P)-binding Rossmann-like Domain"/>
    <property type="match status" value="1"/>
</dbReference>
<evidence type="ECO:0000256" key="1">
    <source>
        <dbReference type="ARBA" id="ARBA00006484"/>
    </source>
</evidence>
<sequence>MDLSHLPIDHFAKADQFTRILYNDLYPSITPSSEELSQKGKIVLVTGASSGIGRYGIALSFAKAGASVLILAGRNRQDLQAAATEIQLVAPAILIDIRAVDISSEAEVRDTFNDLKSKYPRIDILVNNAGAGGTSLPIVEIDAGKWWHNFEVNVKGTFLITQNFLRLNGKDSNVTIINVTSAAALNSFPSLSSYSLSKLCQIRLQDFVRAENPSVQTFSLHPGIVMTRMTPPFFKRFSRDTFDLVGGVTVWLASKQAGFMNGRYMSVNWSVDELIERKDEIVSNGLLEVKLQGIFGDSGRFDS</sequence>
<dbReference type="CDD" id="cd05233">
    <property type="entry name" value="SDR_c"/>
    <property type="match status" value="1"/>
</dbReference>
<dbReference type="Proteomes" id="UP000053095">
    <property type="component" value="Unassembled WGS sequence"/>
</dbReference>
<proteinExistence type="inferred from homology"/>
<accession>A0A0B8MY29</accession>
<dbReference type="PRINTS" id="PR00081">
    <property type="entry name" value="GDHRDH"/>
</dbReference>
<dbReference type="AlphaFoldDB" id="A0A0B8MY29"/>
<dbReference type="GO" id="GO:0016491">
    <property type="term" value="F:oxidoreductase activity"/>
    <property type="evidence" value="ECO:0007669"/>
    <property type="project" value="UniProtKB-KW"/>
</dbReference>
<dbReference type="InterPro" id="IPR002347">
    <property type="entry name" value="SDR_fam"/>
</dbReference>